<evidence type="ECO:0000313" key="2">
    <source>
        <dbReference type="Proteomes" id="UP000231259"/>
    </source>
</evidence>
<protein>
    <submittedName>
        <fullName evidence="1">Uncharacterized protein</fullName>
    </submittedName>
</protein>
<reference evidence="1 2" key="1">
    <citation type="submission" date="2013-09" db="EMBL/GenBank/DDBJ databases">
        <title>Genome sequencing of Phaeobacter antarcticus sp. nov. SM1211.</title>
        <authorList>
            <person name="Zhang X.-Y."/>
            <person name="Liu C."/>
            <person name="Chen X.-L."/>
            <person name="Xie B.-B."/>
            <person name="Qin Q.-L."/>
            <person name="Rong J.-C."/>
            <person name="Zhang Y.-Z."/>
        </authorList>
    </citation>
    <scope>NUCLEOTIDE SEQUENCE [LARGE SCALE GENOMIC DNA]</scope>
    <source>
        <strain evidence="1 2">SM1211</strain>
    </source>
</reference>
<dbReference type="AlphaFoldDB" id="A0A2G8RE38"/>
<sequence length="94" mass="10859">MMDKQLSKIIPPTEMKLSIPEYLLASCPSAIARLQYLLPNIEFQWDSTELICIGPEDTNWADVRQEIYYTMYRAKIRNEGAAQRVALFDAVFGR</sequence>
<name>A0A2G8RE38_9RHOB</name>
<gene>
    <name evidence="1" type="ORF">P775_12910</name>
</gene>
<dbReference type="EMBL" id="AWWI01000086">
    <property type="protein sequence ID" value="PIL19782.1"/>
    <property type="molecule type" value="Genomic_DNA"/>
</dbReference>
<accession>A0A2G8RE38</accession>
<comment type="caution">
    <text evidence="1">The sequence shown here is derived from an EMBL/GenBank/DDBJ whole genome shotgun (WGS) entry which is preliminary data.</text>
</comment>
<proteinExistence type="predicted"/>
<evidence type="ECO:0000313" key="1">
    <source>
        <dbReference type="EMBL" id="PIL19782.1"/>
    </source>
</evidence>
<dbReference type="Proteomes" id="UP000231259">
    <property type="component" value="Unassembled WGS sequence"/>
</dbReference>
<organism evidence="1 2">
    <name type="scientific">Puniceibacterium antarcticum</name>
    <dbReference type="NCBI Taxonomy" id="1206336"/>
    <lineage>
        <taxon>Bacteria</taxon>
        <taxon>Pseudomonadati</taxon>
        <taxon>Pseudomonadota</taxon>
        <taxon>Alphaproteobacteria</taxon>
        <taxon>Rhodobacterales</taxon>
        <taxon>Paracoccaceae</taxon>
        <taxon>Puniceibacterium</taxon>
    </lineage>
</organism>
<keyword evidence="2" id="KW-1185">Reference proteome</keyword>